<evidence type="ECO:0000313" key="2">
    <source>
        <dbReference type="Proteomes" id="UP000770661"/>
    </source>
</evidence>
<dbReference type="EMBL" id="JACEEZ010017032">
    <property type="protein sequence ID" value="KAG0717831.1"/>
    <property type="molecule type" value="Genomic_DNA"/>
</dbReference>
<organism evidence="1 2">
    <name type="scientific">Chionoecetes opilio</name>
    <name type="common">Atlantic snow crab</name>
    <name type="synonym">Cancer opilio</name>
    <dbReference type="NCBI Taxonomy" id="41210"/>
    <lineage>
        <taxon>Eukaryota</taxon>
        <taxon>Metazoa</taxon>
        <taxon>Ecdysozoa</taxon>
        <taxon>Arthropoda</taxon>
        <taxon>Crustacea</taxon>
        <taxon>Multicrustacea</taxon>
        <taxon>Malacostraca</taxon>
        <taxon>Eumalacostraca</taxon>
        <taxon>Eucarida</taxon>
        <taxon>Decapoda</taxon>
        <taxon>Pleocyemata</taxon>
        <taxon>Brachyura</taxon>
        <taxon>Eubrachyura</taxon>
        <taxon>Majoidea</taxon>
        <taxon>Majidae</taxon>
        <taxon>Chionoecetes</taxon>
    </lineage>
</organism>
<name>A0A8J4Y5V3_CHIOP</name>
<accession>A0A8J4Y5V3</accession>
<proteinExistence type="predicted"/>
<sequence length="96" mass="10609">MSVFNHPNLPRAWIRGPLGPADAPIQRSHSLSMDLHSHRDLNSKISDATLKPSSGTFGTLVGERDPCWSCTCSATKFTIEEKTKMVEKLAIDEDLD</sequence>
<evidence type="ECO:0000313" key="1">
    <source>
        <dbReference type="EMBL" id="KAG0717831.1"/>
    </source>
</evidence>
<dbReference type="AlphaFoldDB" id="A0A8J4Y5V3"/>
<comment type="caution">
    <text evidence="1">The sequence shown here is derived from an EMBL/GenBank/DDBJ whole genome shotgun (WGS) entry which is preliminary data.</text>
</comment>
<protein>
    <submittedName>
        <fullName evidence="1">Uncharacterized protein</fullName>
    </submittedName>
</protein>
<gene>
    <name evidence="1" type="ORF">GWK47_053647</name>
</gene>
<dbReference type="OrthoDB" id="6626714at2759"/>
<keyword evidence="2" id="KW-1185">Reference proteome</keyword>
<dbReference type="Proteomes" id="UP000770661">
    <property type="component" value="Unassembled WGS sequence"/>
</dbReference>
<reference evidence="1" key="1">
    <citation type="submission" date="2020-07" db="EMBL/GenBank/DDBJ databases">
        <title>The High-quality genome of the commercially important snow crab, Chionoecetes opilio.</title>
        <authorList>
            <person name="Jeong J.-H."/>
            <person name="Ryu S."/>
        </authorList>
    </citation>
    <scope>NUCLEOTIDE SEQUENCE</scope>
    <source>
        <strain evidence="1">MADBK_172401_WGS</strain>
        <tissue evidence="1">Digestive gland</tissue>
    </source>
</reference>